<gene>
    <name evidence="1" type="ORF">ACFSKU_18530</name>
</gene>
<comment type="caution">
    <text evidence="1">The sequence shown here is derived from an EMBL/GenBank/DDBJ whole genome shotgun (WGS) entry which is preliminary data.</text>
</comment>
<reference evidence="2" key="1">
    <citation type="journal article" date="2019" name="Int. J. Syst. Evol. Microbiol.">
        <title>The Global Catalogue of Microorganisms (GCM) 10K type strain sequencing project: providing services to taxonomists for standard genome sequencing and annotation.</title>
        <authorList>
            <consortium name="The Broad Institute Genomics Platform"/>
            <consortium name="The Broad Institute Genome Sequencing Center for Infectious Disease"/>
            <person name="Wu L."/>
            <person name="Ma J."/>
        </authorList>
    </citation>
    <scope>NUCLEOTIDE SEQUENCE [LARGE SCALE GENOMIC DNA]</scope>
    <source>
        <strain evidence="2">JCM 16545</strain>
    </source>
</reference>
<proteinExistence type="predicted"/>
<accession>A0ABW4X310</accession>
<keyword evidence="2" id="KW-1185">Reference proteome</keyword>
<evidence type="ECO:0000313" key="1">
    <source>
        <dbReference type="EMBL" id="MFD2068893.1"/>
    </source>
</evidence>
<protein>
    <submittedName>
        <fullName evidence="1">Nuclease A inhibitor family protein</fullName>
    </submittedName>
</protein>
<dbReference type="Proteomes" id="UP001597369">
    <property type="component" value="Unassembled WGS sequence"/>
</dbReference>
<dbReference type="RefSeq" id="WP_229957737.1">
    <property type="nucleotide sequence ID" value="NZ_JAJJWI010000001.1"/>
</dbReference>
<evidence type="ECO:0000313" key="2">
    <source>
        <dbReference type="Proteomes" id="UP001597369"/>
    </source>
</evidence>
<organism evidence="1 2">
    <name type="scientific">Pontibacter silvestris</name>
    <dbReference type="NCBI Taxonomy" id="2305183"/>
    <lineage>
        <taxon>Bacteria</taxon>
        <taxon>Pseudomonadati</taxon>
        <taxon>Bacteroidota</taxon>
        <taxon>Cytophagia</taxon>
        <taxon>Cytophagales</taxon>
        <taxon>Hymenobacteraceae</taxon>
        <taxon>Pontibacter</taxon>
    </lineage>
</organism>
<dbReference type="InterPro" id="IPR036587">
    <property type="entry name" value="NucleaseA_inhib-like_sf"/>
</dbReference>
<dbReference type="SUPFAM" id="SSF82602">
    <property type="entry name" value="Nuclease A inhibitor (NuiA)"/>
    <property type="match status" value="1"/>
</dbReference>
<name>A0ABW4X310_9BACT</name>
<dbReference type="Gene3D" id="3.40.1460.10">
    <property type="entry name" value="Nuclease A inhibitor-like"/>
    <property type="match status" value="1"/>
</dbReference>
<dbReference type="Pfam" id="PF07924">
    <property type="entry name" value="NuiA"/>
    <property type="match status" value="1"/>
</dbReference>
<sequence length="130" mass="14559">MEREELENELTKAADGLWMMSETDAPFEFYYADSSAGEMPVAAWASQEGSNKVEVEELDYFFRNMLKAQPNAAITQQEEVNQFGAMVTKLKSLLQDVKVYRIGEVSVTAYIVGRAENGDIAGYKTLLVET</sequence>
<dbReference type="EMBL" id="JBHUHV010000058">
    <property type="protein sequence ID" value="MFD2068893.1"/>
    <property type="molecule type" value="Genomic_DNA"/>
</dbReference>
<dbReference type="InterPro" id="IPR012489">
    <property type="entry name" value="NucleaseA_inhib-like"/>
</dbReference>